<keyword evidence="1" id="KW-0255">Endonuclease</keyword>
<proteinExistence type="predicted"/>
<protein>
    <submittedName>
        <fullName evidence="1">Very-short-patch-repair endonuclease</fullName>
    </submittedName>
</protein>
<dbReference type="EMBL" id="JAAMOX010000001">
    <property type="protein sequence ID" value="NIH53211.1"/>
    <property type="molecule type" value="Genomic_DNA"/>
</dbReference>
<reference evidence="1 2" key="1">
    <citation type="submission" date="2020-02" db="EMBL/GenBank/DDBJ databases">
        <title>Sequencing the genomes of 1000 actinobacteria strains.</title>
        <authorList>
            <person name="Klenk H.-P."/>
        </authorList>
    </citation>
    <scope>NUCLEOTIDE SEQUENCE [LARGE SCALE GENOMIC DNA]</scope>
    <source>
        <strain evidence="1 2">DSM 27960</strain>
    </source>
</reference>
<gene>
    <name evidence="1" type="ORF">FHX76_001079</name>
</gene>
<keyword evidence="2" id="KW-1185">Reference proteome</keyword>
<dbReference type="GO" id="GO:0004519">
    <property type="term" value="F:endonuclease activity"/>
    <property type="evidence" value="ECO:0007669"/>
    <property type="project" value="UniProtKB-KW"/>
</dbReference>
<organism evidence="1 2">
    <name type="scientific">Lysinibacter cavernae</name>
    <dbReference type="NCBI Taxonomy" id="1640652"/>
    <lineage>
        <taxon>Bacteria</taxon>
        <taxon>Bacillati</taxon>
        <taxon>Actinomycetota</taxon>
        <taxon>Actinomycetes</taxon>
        <taxon>Micrococcales</taxon>
        <taxon>Microbacteriaceae</taxon>
        <taxon>Lysinibacter</taxon>
    </lineage>
</organism>
<evidence type="ECO:0000313" key="2">
    <source>
        <dbReference type="Proteomes" id="UP000541033"/>
    </source>
</evidence>
<dbReference type="Proteomes" id="UP000541033">
    <property type="component" value="Unassembled WGS sequence"/>
</dbReference>
<name>A0A7X5TS85_9MICO</name>
<sequence length="116" mass="12985">MIREGSDSRQETLLRLLLADAGLPEPELNVDVCDSAGNWIARVDLLYSEFGVVVEYDGDQHRTSKRQYERDIHRFEDLMLAMNAVVRVRASGLASGWPDTLHRVTSALRSAGWSPG</sequence>
<keyword evidence="1" id="KW-0378">Hydrolase</keyword>
<comment type="caution">
    <text evidence="1">The sequence shown here is derived from an EMBL/GenBank/DDBJ whole genome shotgun (WGS) entry which is preliminary data.</text>
</comment>
<evidence type="ECO:0000313" key="1">
    <source>
        <dbReference type="EMBL" id="NIH53211.1"/>
    </source>
</evidence>
<accession>A0A7X5TS85</accession>
<dbReference type="AlphaFoldDB" id="A0A7X5TS85"/>
<keyword evidence="1" id="KW-0540">Nuclease</keyword>
<dbReference type="RefSeq" id="WP_167148638.1">
    <property type="nucleotide sequence ID" value="NZ_JAAMOX010000001.1"/>
</dbReference>